<accession>B0CFV0</accession>
<evidence type="ECO:0000313" key="1">
    <source>
        <dbReference type="EMBL" id="ABW28254.1"/>
    </source>
</evidence>
<name>B0CFV0_ACAM1</name>
<dbReference type="RefSeq" id="WP_012163663.1">
    <property type="nucleotide sequence ID" value="NC_009925.1"/>
</dbReference>
<keyword evidence="2" id="KW-1185">Reference proteome</keyword>
<proteinExistence type="predicted"/>
<protein>
    <submittedName>
        <fullName evidence="1">Uncharacterized protein</fullName>
    </submittedName>
</protein>
<gene>
    <name evidence="1" type="ordered locus">AM1_3258</name>
</gene>
<dbReference type="KEGG" id="amr:AM1_3258"/>
<dbReference type="EMBL" id="CP000828">
    <property type="protein sequence ID" value="ABW28254.1"/>
    <property type="molecule type" value="Genomic_DNA"/>
</dbReference>
<dbReference type="HOGENOM" id="CLU_3264064_0_0_3"/>
<sequence length="41" mass="4171">MGRVLALGGYSSCGGAIASRSLSFLRMANLTSGIIAEVVIQ</sequence>
<dbReference type="Proteomes" id="UP000000268">
    <property type="component" value="Chromosome"/>
</dbReference>
<evidence type="ECO:0000313" key="2">
    <source>
        <dbReference type="Proteomes" id="UP000000268"/>
    </source>
</evidence>
<organism evidence="1 2">
    <name type="scientific">Acaryochloris marina (strain MBIC 11017)</name>
    <dbReference type="NCBI Taxonomy" id="329726"/>
    <lineage>
        <taxon>Bacteria</taxon>
        <taxon>Bacillati</taxon>
        <taxon>Cyanobacteriota</taxon>
        <taxon>Cyanophyceae</taxon>
        <taxon>Acaryochloridales</taxon>
        <taxon>Acaryochloridaceae</taxon>
        <taxon>Acaryochloris</taxon>
    </lineage>
</organism>
<dbReference type="AlphaFoldDB" id="B0CFV0"/>
<reference evidence="1 2" key="1">
    <citation type="journal article" date="2008" name="Proc. Natl. Acad. Sci. U.S.A.">
        <title>Niche adaptation and genome expansion in the chlorophyll d-producing cyanobacterium Acaryochloris marina.</title>
        <authorList>
            <person name="Swingley W.D."/>
            <person name="Chen M."/>
            <person name="Cheung P.C."/>
            <person name="Conrad A.L."/>
            <person name="Dejesa L.C."/>
            <person name="Hao J."/>
            <person name="Honchak B.M."/>
            <person name="Karbach L.E."/>
            <person name="Kurdoglu A."/>
            <person name="Lahiri S."/>
            <person name="Mastrian S.D."/>
            <person name="Miyashita H."/>
            <person name="Page L."/>
            <person name="Ramakrishna P."/>
            <person name="Satoh S."/>
            <person name="Sattley W.M."/>
            <person name="Shimada Y."/>
            <person name="Taylor H.L."/>
            <person name="Tomo T."/>
            <person name="Tsuchiya T."/>
            <person name="Wang Z.T."/>
            <person name="Raymond J."/>
            <person name="Mimuro M."/>
            <person name="Blankenship R.E."/>
            <person name="Touchman J.W."/>
        </authorList>
    </citation>
    <scope>NUCLEOTIDE SEQUENCE [LARGE SCALE GENOMIC DNA]</scope>
    <source>
        <strain evidence="2">MBIC 11017</strain>
    </source>
</reference>